<evidence type="ECO:0000259" key="5">
    <source>
        <dbReference type="PROSITE" id="PS50104"/>
    </source>
</evidence>
<feature type="domain" description="TIR" evidence="5">
    <location>
        <begin position="250"/>
        <end position="413"/>
    </location>
</feature>
<dbReference type="GO" id="GO:0006952">
    <property type="term" value="P:defense response"/>
    <property type="evidence" value="ECO:0007669"/>
    <property type="project" value="UniProtKB-KW"/>
</dbReference>
<dbReference type="GO" id="GO:0007165">
    <property type="term" value="P:signal transduction"/>
    <property type="evidence" value="ECO:0007669"/>
    <property type="project" value="InterPro"/>
</dbReference>
<dbReference type="InterPro" id="IPR042197">
    <property type="entry name" value="Apaf_helical"/>
</dbReference>
<dbReference type="InterPro" id="IPR000157">
    <property type="entry name" value="TIR_dom"/>
</dbReference>
<dbReference type="Pfam" id="PF01582">
    <property type="entry name" value="TIR"/>
    <property type="match status" value="2"/>
</dbReference>
<dbReference type="SUPFAM" id="SSF52200">
    <property type="entry name" value="Toll/Interleukin receptor TIR domain"/>
    <property type="match status" value="2"/>
</dbReference>
<dbReference type="InterPro" id="IPR003591">
    <property type="entry name" value="Leu-rich_rpt_typical-subtyp"/>
</dbReference>
<evidence type="ECO:0000313" key="6">
    <source>
        <dbReference type="EMBL" id="KAJ9552414.1"/>
    </source>
</evidence>
<dbReference type="PROSITE" id="PS50104">
    <property type="entry name" value="TIR"/>
    <property type="match status" value="2"/>
</dbReference>
<keyword evidence="3" id="KW-0611">Plant defense</keyword>
<dbReference type="GO" id="GO:0051707">
    <property type="term" value="P:response to other organism"/>
    <property type="evidence" value="ECO:0007669"/>
    <property type="project" value="UniProtKB-ARBA"/>
</dbReference>
<sequence>MISYVSRPGMGLQLCRNASAVNEDGTKLMELADVVVGKPIHTMAKFSKFDTYNGTKFSKSEEVKQFEAYGAGHLLTFEPYLACVVGACSVPKKRKTASKRKMQLNTAIGQDLCSSQINVYKTIHNGKRQGSGTQLVPIGKGGNTVEIGMCVVELEFDYFLSSRKIKAEYLVQHLLPVFMPYGVSVIQVSVFPCCEFLRFRALLLNSYSPCGWAVFYAISRGYCTLGLDPSFIPAIAMASSSTSSIQRTSFKYDVFLSFRGEDTRTNFVDHLYQALKLENIETYKDDENLERGKKISDELIQAIEDSRFHVIVFSKNYASSSWCLDELVKIIECQETPTAHIVFPIFYDVEPTQVRKQSGEFGKAFSKHENDEDAVKWRKALVEATSYSGKDLTIDKYEVEFIKKVVMEISLKLPCIDADKNLIGMGARINGILSSLNAFPDEFCMIGIMGMGGIGKTTLARAFEGKSFVANVREVSKPDFSRLKKLQQQVLRDVSNDQGITINNVFDGKNMMKKKMPGRKVLVVLDDVDHIDQLKALAGEPNWFKPGRYEELTKKVVRYAAGLPLTITVLGSSLCETNEHVWIDTLKKLKKIPLDETLKKLELSYMGLDAECKQIFLDVACILKGWSKDEVIRVLESRGFHAIHGLNVLEKKSLVTTRDGCLDMHDRIEEMGRYIVRSLHPDDPNKHSRLWITEEIKDILANNQDTEATCLKLFTSSKINQEAVMKGLEKMEKLKLLFVYISNIFGYWKLDESRMELLQEGGERKVFGKLRFLDLRCSKLKSFDLGLAPNLETLDLERCNDLVELEIRCECPQLKSLNLSSSKLRSLNLCLTPNIETLNLQYSKGLVKLDMPREFPQLKFLRLNCPNLRHFNLGPTPNVEALKLKERDYWAQLDMFLKCPQLESLELWIMLRTLDLGPTPNLNTLKLDLCYRLVNLRMHDECCKLKSLCLPCPSLKTFDLGPTRNFKALTLAGNDDLVEQFIPVRCPQLEYLKLIKSELRTFELTLNLKTLILKDCDLVELHIPDGDVKLESLAIERCSKLKTLDLRRTPNLESICLEECSSLVKLCIPNGGVKMLINLKGHLSTKLVDIHRLHLDGSLPKFEFECSYTEDLRSSIGNIEKLISEGFFCACTDLGSFFGRISGLQHLTKLTLEGNITELPKDLDCLQSLEELTLESTKIKHLPDSICMLKHLKSLKLYRCKLLEKLPEDLNPLECLETLELNRCTALRDIPNNICRMKSLRDLSLYGCNRIEELPEELGRLECLVSLDIRDTCINNLPRSILLLKKQHDLASDLEKFAGWLCIVDYEQSAFGRSYSRFRVLYQHGYLDQDQEMDESVLKSTDPDHQSEDLLKTLRSYSRTISEVEELADDRNNVLEDLTVQRFADQDPSFTPSMASSSTSSIHKTSFKYDVFLSFRGEDTRTNFIDHLYDALKRQGIDTYKDDKNLEKGKKISKELIQAIEGSRFHVIVFSKNYASSSWCLDELVKIMECQKRLTEHTVYPIFYDVEPTHVRKQSGEFGKAFAKHENDEAAKKWKEALIEATSLSGRELRTTADGHEVDFIKLVVTDISLKLPVVSADENLVGMRTRVNVVLSSINAIPDEFCMIGIWGMGGGGKTTLARAVFDQICNEFEGSSFVENVRESSTNPLLGLKSLQQQVLRDVFKKQDIFVNGVLEGKKEMKKKMHGIKALVVLDDVDHIHQLKALAGDRTWFKKGSVIIITTRDEQVLRSHDVEPIQVNLLSNEEALSLFCMNAFGTEIPVQGYEELSREVVSYAAGLPLTITVLGSHLRGRSTCGWEGVLKSLKRMPKKEVVDILELSYTSLEDDIKEIFLDVACTRLYYMLDELVIILESCGHFEARCGLDVLKEKSLITISYDGKKAVMHDQIIEMGRNIVRRPHRKEPHKHSHLWEISEIEHILSNDLGTEATEYIFYSTWELSSELFMKGLRKMKKLRYLSMHTESHDGYCFSGDWEFDEVTEYIPNSLQCLIWMYYPFSSLPKTFQANNLVMLAMPTSEIVQLWEGGDKKILKKLNYLDLRNSKLKILDLEMTPNLKDLKLSGCCDLVELLFPLQCLELTYIDLSHTKLRTLELWHTPVLSELRLEGCDNLVEIHIPFICPHLTNLYLGCCKLRALDLQATPNLKELILVKCFDLVELHISIECRLNLTFLSFHCPKLRSLDILGTLNLESLLIACDDLAELYIPAKWPKLRFLILFDSKLTTIDLQGAQNLETLDVRGCYNLKELRIHSNSLKLKSIDIMGAKLRTFKLGLTPNLKRLKLTKCFNLVELPAPEELGLLECLEALIISECTLLRDIPNSICKMKRLRYFHVEYCVAVEKLPEELGRLECLEELSIEGTNIRHLPQSIFEMKDTNIKRQHILLRRAVNNIHQETTTGVSKDEFGELRRPKEANSETTIVTTGLQNALNVAYIVAHCLLLTYYFFMENLPWRDGEYSMP</sequence>
<evidence type="ECO:0000313" key="7">
    <source>
        <dbReference type="Proteomes" id="UP001172457"/>
    </source>
</evidence>
<dbReference type="InterPro" id="IPR035897">
    <property type="entry name" value="Toll_tir_struct_dom_sf"/>
</dbReference>
<dbReference type="InterPro" id="IPR027417">
    <property type="entry name" value="P-loop_NTPase"/>
</dbReference>
<evidence type="ECO:0000256" key="1">
    <source>
        <dbReference type="ARBA" id="ARBA00022614"/>
    </source>
</evidence>
<dbReference type="InterPro" id="IPR055414">
    <property type="entry name" value="LRR_R13L4/SHOC2-like"/>
</dbReference>
<dbReference type="InterPro" id="IPR032675">
    <property type="entry name" value="LRR_dom_sf"/>
</dbReference>
<dbReference type="Proteomes" id="UP001172457">
    <property type="component" value="Chromosome 4"/>
</dbReference>
<dbReference type="SUPFAM" id="SSF46785">
    <property type="entry name" value="Winged helix' DNA-binding domain"/>
    <property type="match status" value="2"/>
</dbReference>
<dbReference type="Pfam" id="PF23598">
    <property type="entry name" value="LRR_14"/>
    <property type="match status" value="1"/>
</dbReference>
<keyword evidence="2" id="KW-0677">Repeat</keyword>
<dbReference type="Gene3D" id="3.40.50.300">
    <property type="entry name" value="P-loop containing nucleotide triphosphate hydrolases"/>
    <property type="match status" value="2"/>
</dbReference>
<evidence type="ECO:0000256" key="2">
    <source>
        <dbReference type="ARBA" id="ARBA00022737"/>
    </source>
</evidence>
<dbReference type="InterPro" id="IPR058192">
    <property type="entry name" value="WHD_ROQ1-like"/>
</dbReference>
<dbReference type="SMART" id="SM00369">
    <property type="entry name" value="LRR_TYP"/>
    <property type="match status" value="5"/>
</dbReference>
<dbReference type="Gene3D" id="3.40.50.10140">
    <property type="entry name" value="Toll/interleukin-1 receptor homology (TIR) domain"/>
    <property type="match status" value="2"/>
</dbReference>
<comment type="caution">
    <text evidence="6">The sequence shown here is derived from an EMBL/GenBank/DDBJ whole genome shotgun (WGS) entry which is preliminary data.</text>
</comment>
<keyword evidence="4" id="KW-0520">NAD</keyword>
<dbReference type="PANTHER" id="PTHR11017">
    <property type="entry name" value="LEUCINE-RICH REPEAT-CONTAINING PROTEIN"/>
    <property type="match status" value="1"/>
</dbReference>
<keyword evidence="7" id="KW-1185">Reference proteome</keyword>
<dbReference type="SMART" id="SM00255">
    <property type="entry name" value="TIR"/>
    <property type="match status" value="2"/>
</dbReference>
<dbReference type="InterPro" id="IPR044974">
    <property type="entry name" value="Disease_R_plants"/>
</dbReference>
<dbReference type="Pfam" id="PF00931">
    <property type="entry name" value="NB-ARC"/>
    <property type="match status" value="2"/>
</dbReference>
<dbReference type="Pfam" id="PF23282">
    <property type="entry name" value="WHD_ROQ1"/>
    <property type="match status" value="2"/>
</dbReference>
<dbReference type="PANTHER" id="PTHR11017:SF544">
    <property type="entry name" value="ADP-RIBOSYL CYCLASE_CYCLIC ADP-RIBOSE HYDROLASE"/>
    <property type="match status" value="1"/>
</dbReference>
<dbReference type="SUPFAM" id="SSF52058">
    <property type="entry name" value="L domain-like"/>
    <property type="match status" value="3"/>
</dbReference>
<dbReference type="FunFam" id="3.40.50.10140:FF:000007">
    <property type="entry name" value="Disease resistance protein (TIR-NBS-LRR class)"/>
    <property type="match status" value="2"/>
</dbReference>
<protein>
    <recommendedName>
        <fullName evidence="5">TIR domain-containing protein</fullName>
    </recommendedName>
</protein>
<dbReference type="EMBL" id="JARYMX010000004">
    <property type="protein sequence ID" value="KAJ9552414.1"/>
    <property type="molecule type" value="Genomic_DNA"/>
</dbReference>
<dbReference type="Gene3D" id="3.80.10.10">
    <property type="entry name" value="Ribonuclease Inhibitor"/>
    <property type="match status" value="4"/>
</dbReference>
<dbReference type="SUPFAM" id="SSF52540">
    <property type="entry name" value="P-loop containing nucleoside triphosphate hydrolases"/>
    <property type="match status" value="2"/>
</dbReference>
<keyword evidence="1" id="KW-0433">Leucine-rich repeat</keyword>
<dbReference type="Gene3D" id="1.10.8.430">
    <property type="entry name" value="Helical domain of apoptotic protease-activating factors"/>
    <property type="match status" value="1"/>
</dbReference>
<evidence type="ECO:0000256" key="3">
    <source>
        <dbReference type="ARBA" id="ARBA00022821"/>
    </source>
</evidence>
<reference evidence="6" key="1">
    <citation type="submission" date="2023-03" db="EMBL/GenBank/DDBJ databases">
        <title>Chromosome-scale reference genome and RAD-based genetic map of yellow starthistle (Centaurea solstitialis) reveal putative structural variation and QTLs associated with invader traits.</title>
        <authorList>
            <person name="Reatini B."/>
            <person name="Cang F.A."/>
            <person name="Jiang Q."/>
            <person name="Mckibben M.T.W."/>
            <person name="Barker M.S."/>
            <person name="Rieseberg L.H."/>
            <person name="Dlugosch K.M."/>
        </authorList>
    </citation>
    <scope>NUCLEOTIDE SEQUENCE</scope>
    <source>
        <strain evidence="6">CAN-66</strain>
        <tissue evidence="6">Leaf</tissue>
    </source>
</reference>
<gene>
    <name evidence="6" type="ORF">OSB04_016459</name>
</gene>
<dbReference type="InterPro" id="IPR036390">
    <property type="entry name" value="WH_DNA-bd_sf"/>
</dbReference>
<dbReference type="InterPro" id="IPR002182">
    <property type="entry name" value="NB-ARC"/>
</dbReference>
<evidence type="ECO:0000256" key="4">
    <source>
        <dbReference type="ARBA" id="ARBA00023027"/>
    </source>
</evidence>
<name>A0AA38T2M1_9ASTR</name>
<dbReference type="GO" id="GO:0043531">
    <property type="term" value="F:ADP binding"/>
    <property type="evidence" value="ECO:0007669"/>
    <property type="project" value="InterPro"/>
</dbReference>
<accession>A0AA38T2M1</accession>
<organism evidence="6 7">
    <name type="scientific">Centaurea solstitialis</name>
    <name type="common">yellow star-thistle</name>
    <dbReference type="NCBI Taxonomy" id="347529"/>
    <lineage>
        <taxon>Eukaryota</taxon>
        <taxon>Viridiplantae</taxon>
        <taxon>Streptophyta</taxon>
        <taxon>Embryophyta</taxon>
        <taxon>Tracheophyta</taxon>
        <taxon>Spermatophyta</taxon>
        <taxon>Magnoliopsida</taxon>
        <taxon>eudicotyledons</taxon>
        <taxon>Gunneridae</taxon>
        <taxon>Pentapetalae</taxon>
        <taxon>asterids</taxon>
        <taxon>campanulids</taxon>
        <taxon>Asterales</taxon>
        <taxon>Asteraceae</taxon>
        <taxon>Carduoideae</taxon>
        <taxon>Cardueae</taxon>
        <taxon>Centaureinae</taxon>
        <taxon>Centaurea</taxon>
    </lineage>
</organism>
<dbReference type="PRINTS" id="PR00364">
    <property type="entry name" value="DISEASERSIST"/>
</dbReference>
<proteinExistence type="predicted"/>
<feature type="domain" description="TIR" evidence="5">
    <location>
        <begin position="1407"/>
        <end position="1572"/>
    </location>
</feature>